<evidence type="ECO:0000256" key="4">
    <source>
        <dbReference type="ARBA" id="ARBA00022679"/>
    </source>
</evidence>
<name>A0ABR4Q1Y3_9CEST</name>
<dbReference type="EC" id="2.7.11.22" evidence="2"/>
<evidence type="ECO:0000256" key="3">
    <source>
        <dbReference type="ARBA" id="ARBA00022527"/>
    </source>
</evidence>
<dbReference type="Proteomes" id="UP001651158">
    <property type="component" value="Unassembled WGS sequence"/>
</dbReference>
<evidence type="ECO:0000256" key="5">
    <source>
        <dbReference type="ARBA" id="ARBA00022741"/>
    </source>
</evidence>
<dbReference type="Gene3D" id="1.10.510.10">
    <property type="entry name" value="Transferase(Phosphotransferase) domain 1"/>
    <property type="match status" value="2"/>
</dbReference>
<reference evidence="9 10" key="1">
    <citation type="journal article" date="2022" name="Front. Cell. Infect. Microbiol.">
        <title>The Genomes of Two Strains of Taenia crassiceps the Animal Model for the Study of Human Cysticercosis.</title>
        <authorList>
            <person name="Bobes R.J."/>
            <person name="Estrada K."/>
            <person name="Rios-Valencia D.G."/>
            <person name="Calderon-Gallegos A."/>
            <person name="de la Torre P."/>
            <person name="Carrero J.C."/>
            <person name="Sanchez-Flores A."/>
            <person name="Laclette J.P."/>
        </authorList>
    </citation>
    <scope>NUCLEOTIDE SEQUENCE [LARGE SCALE GENOMIC DNA]</scope>
    <source>
        <strain evidence="9">WFUcys</strain>
    </source>
</reference>
<proteinExistence type="inferred from homology"/>
<dbReference type="InterPro" id="IPR000719">
    <property type="entry name" value="Prot_kinase_dom"/>
</dbReference>
<comment type="similarity">
    <text evidence="1">Belongs to the protein kinase superfamily. CMGC Ser/Thr protein kinase family. CDC2/CDKX subfamily.</text>
</comment>
<organism evidence="9 10">
    <name type="scientific">Taenia crassiceps</name>
    <dbReference type="NCBI Taxonomy" id="6207"/>
    <lineage>
        <taxon>Eukaryota</taxon>
        <taxon>Metazoa</taxon>
        <taxon>Spiralia</taxon>
        <taxon>Lophotrochozoa</taxon>
        <taxon>Platyhelminthes</taxon>
        <taxon>Cestoda</taxon>
        <taxon>Eucestoda</taxon>
        <taxon>Cyclophyllidea</taxon>
        <taxon>Taeniidae</taxon>
        <taxon>Taenia</taxon>
    </lineage>
</organism>
<dbReference type="PROSITE" id="PS00108">
    <property type="entry name" value="PROTEIN_KINASE_ST"/>
    <property type="match status" value="1"/>
</dbReference>
<keyword evidence="3" id="KW-0723">Serine/threonine-protein kinase</keyword>
<dbReference type="SUPFAM" id="SSF56112">
    <property type="entry name" value="Protein kinase-like (PK-like)"/>
    <property type="match status" value="1"/>
</dbReference>
<keyword evidence="4" id="KW-0808">Transferase</keyword>
<accession>A0ABR4Q1Y3</accession>
<protein>
    <recommendedName>
        <fullName evidence="2">cyclin-dependent kinase</fullName>
        <ecNumber evidence="2">2.7.11.22</ecNumber>
    </recommendedName>
</protein>
<keyword evidence="10" id="KW-1185">Reference proteome</keyword>
<dbReference type="GO" id="GO:0016301">
    <property type="term" value="F:kinase activity"/>
    <property type="evidence" value="ECO:0007669"/>
    <property type="project" value="UniProtKB-KW"/>
</dbReference>
<evidence type="ECO:0000259" key="8">
    <source>
        <dbReference type="PROSITE" id="PS50011"/>
    </source>
</evidence>
<evidence type="ECO:0000256" key="6">
    <source>
        <dbReference type="ARBA" id="ARBA00022777"/>
    </source>
</evidence>
<gene>
    <name evidence="9" type="ORF">TcWFU_003426</name>
</gene>
<keyword evidence="5" id="KW-0547">Nucleotide-binding</keyword>
<evidence type="ECO:0000256" key="2">
    <source>
        <dbReference type="ARBA" id="ARBA00012425"/>
    </source>
</evidence>
<keyword evidence="7" id="KW-0067">ATP-binding</keyword>
<dbReference type="SMART" id="SM00220">
    <property type="entry name" value="S_TKc"/>
    <property type="match status" value="1"/>
</dbReference>
<dbReference type="PANTHER" id="PTHR24056:SF254">
    <property type="entry name" value="CYCLIN-DEPENDENT KINASE 2"/>
    <property type="match status" value="1"/>
</dbReference>
<evidence type="ECO:0000256" key="1">
    <source>
        <dbReference type="ARBA" id="ARBA00006485"/>
    </source>
</evidence>
<dbReference type="InterPro" id="IPR008271">
    <property type="entry name" value="Ser/Thr_kinase_AS"/>
</dbReference>
<dbReference type="InterPro" id="IPR011009">
    <property type="entry name" value="Kinase-like_dom_sf"/>
</dbReference>
<keyword evidence="6 9" id="KW-0418">Kinase</keyword>
<dbReference type="Gene3D" id="3.30.200.20">
    <property type="entry name" value="Phosphorylase Kinase, domain 1"/>
    <property type="match status" value="1"/>
</dbReference>
<sequence>MSDYDLSRLYRIRKIGEGTYGVVYKCLDQVSGQLKALKRIKLERPDDGVPATALREIALLRDLNHPNIVALEHVVLEYGRLYLIFEYLNVDLWRYLDRNYKNTGLPPGTVKSFMYQLLQALCYCHIRRIIHRDLKPQNILLDVKRGVVKVADFGLARTFGFPLRALTHEVVTLLYRAPEILLGTPTEENWPGVTKLNNYNPALFPSWRTDRLCSQERLVRAFNADGLDLLNALLIYYPPSRMNAQQALLHPYFADLDKKSLPAVGLSAIVVLECLLLLLFGDFPSTVAASAVAKVAADQVQFQPEALTPAVWRAAAKGAAKKVFKAVKEFAVYEVAKGAYNRISKWLKRHFKK</sequence>
<evidence type="ECO:0000313" key="9">
    <source>
        <dbReference type="EMBL" id="KAL5103360.1"/>
    </source>
</evidence>
<evidence type="ECO:0000313" key="10">
    <source>
        <dbReference type="Proteomes" id="UP001651158"/>
    </source>
</evidence>
<comment type="caution">
    <text evidence="9">The sequence shown here is derived from an EMBL/GenBank/DDBJ whole genome shotgun (WGS) entry which is preliminary data.</text>
</comment>
<dbReference type="PANTHER" id="PTHR24056">
    <property type="entry name" value="CELL DIVISION PROTEIN KINASE"/>
    <property type="match status" value="1"/>
</dbReference>
<dbReference type="EMBL" id="JAKROA010000018">
    <property type="protein sequence ID" value="KAL5103360.1"/>
    <property type="molecule type" value="Genomic_DNA"/>
</dbReference>
<dbReference type="PROSITE" id="PS50011">
    <property type="entry name" value="PROTEIN_KINASE_DOM"/>
    <property type="match status" value="1"/>
</dbReference>
<dbReference type="InterPro" id="IPR050108">
    <property type="entry name" value="CDK"/>
</dbReference>
<dbReference type="Pfam" id="PF00069">
    <property type="entry name" value="Pkinase"/>
    <property type="match status" value="1"/>
</dbReference>
<evidence type="ECO:0000256" key="7">
    <source>
        <dbReference type="ARBA" id="ARBA00022840"/>
    </source>
</evidence>
<feature type="domain" description="Protein kinase" evidence="8">
    <location>
        <begin position="9"/>
        <end position="253"/>
    </location>
</feature>